<accession>A0A9Q1BUE2</accession>
<name>A0A9Q1BUE2_HOLLE</name>
<keyword evidence="1" id="KW-0472">Membrane</keyword>
<keyword evidence="1" id="KW-0812">Transmembrane</keyword>
<evidence type="ECO:0000256" key="1">
    <source>
        <dbReference type="SAM" id="Phobius"/>
    </source>
</evidence>
<reference evidence="2" key="1">
    <citation type="submission" date="2021-10" db="EMBL/GenBank/DDBJ databases">
        <title>Tropical sea cucumber genome reveals ecological adaptation and Cuvierian tubules defense mechanism.</title>
        <authorList>
            <person name="Chen T."/>
        </authorList>
    </citation>
    <scope>NUCLEOTIDE SEQUENCE</scope>
    <source>
        <strain evidence="2">Nanhai2018</strain>
        <tissue evidence="2">Muscle</tissue>
    </source>
</reference>
<evidence type="ECO:0000313" key="3">
    <source>
        <dbReference type="Proteomes" id="UP001152320"/>
    </source>
</evidence>
<organism evidence="2 3">
    <name type="scientific">Holothuria leucospilota</name>
    <name type="common">Black long sea cucumber</name>
    <name type="synonym">Mertensiothuria leucospilota</name>
    <dbReference type="NCBI Taxonomy" id="206669"/>
    <lineage>
        <taxon>Eukaryota</taxon>
        <taxon>Metazoa</taxon>
        <taxon>Echinodermata</taxon>
        <taxon>Eleutherozoa</taxon>
        <taxon>Echinozoa</taxon>
        <taxon>Holothuroidea</taxon>
        <taxon>Aspidochirotacea</taxon>
        <taxon>Aspidochirotida</taxon>
        <taxon>Holothuriidae</taxon>
        <taxon>Holothuria</taxon>
    </lineage>
</organism>
<sequence>MGQFISVVGPVGSSALVFFHFIDTTHGLNATVFGKPEPTDLTPGGALKDDYERKFYIAGVTILVAFVLFMVYGALHEVDEDIIDYDGRRRRKKERRRLRRQRRRMARPHPCETGIYGAKHPEYDLLISMRTQYGCKCLCTCNIHSHLSTPGSKTLGTAARKGSLSESCKVVSDENKENIHLTDNPTHSELYFNESTRLSENNNSNAKRIFQSSDPARKSYDPHEEDVEIWIKRHSYLGGERTKHICVDSDESESDGASDEDLLLYESDGWTLSHLQQKTKPDVPSQGTARLTKWRSKFGKRQESADEDINLITFSSIEESPLHAKRITTGNIKERDTSKAMTSEDVWVKRTLVDDIYGNSAL</sequence>
<evidence type="ECO:0000313" key="2">
    <source>
        <dbReference type="EMBL" id="KAJ8032766.1"/>
    </source>
</evidence>
<keyword evidence="1" id="KW-1133">Transmembrane helix</keyword>
<dbReference type="EMBL" id="JAIZAY010000011">
    <property type="protein sequence ID" value="KAJ8032766.1"/>
    <property type="molecule type" value="Genomic_DNA"/>
</dbReference>
<protein>
    <submittedName>
        <fullName evidence="2">Uncharacterized protein</fullName>
    </submittedName>
</protein>
<gene>
    <name evidence="2" type="ORF">HOLleu_22812</name>
</gene>
<keyword evidence="3" id="KW-1185">Reference proteome</keyword>
<proteinExistence type="predicted"/>
<dbReference type="AlphaFoldDB" id="A0A9Q1BUE2"/>
<dbReference type="Proteomes" id="UP001152320">
    <property type="component" value="Chromosome 11"/>
</dbReference>
<comment type="caution">
    <text evidence="2">The sequence shown here is derived from an EMBL/GenBank/DDBJ whole genome shotgun (WGS) entry which is preliminary data.</text>
</comment>
<feature type="transmembrane region" description="Helical" evidence="1">
    <location>
        <begin position="55"/>
        <end position="75"/>
    </location>
</feature>